<feature type="domain" description="Peptidase S9 prolyl oligopeptidase catalytic" evidence="9">
    <location>
        <begin position="383"/>
        <end position="591"/>
    </location>
</feature>
<keyword evidence="6" id="KW-0963">Cytoplasm</keyword>
<evidence type="ECO:0000313" key="12">
    <source>
        <dbReference type="Proteomes" id="UP000076532"/>
    </source>
</evidence>
<accession>A0A166TM49</accession>
<keyword evidence="7" id="KW-0378">Hydrolase</keyword>
<dbReference type="InterPro" id="IPR001375">
    <property type="entry name" value="Peptidase_S9_cat"/>
</dbReference>
<comment type="subunit">
    <text evidence="4">Homotetramer.</text>
</comment>
<dbReference type="GO" id="GO:0004252">
    <property type="term" value="F:serine-type endopeptidase activity"/>
    <property type="evidence" value="ECO:0007669"/>
    <property type="project" value="TreeGrafter"/>
</dbReference>
<dbReference type="Pfam" id="PF00326">
    <property type="entry name" value="Peptidase_S9"/>
    <property type="match status" value="1"/>
</dbReference>
<dbReference type="GO" id="GO:0006508">
    <property type="term" value="P:proteolysis"/>
    <property type="evidence" value="ECO:0007669"/>
    <property type="project" value="InterPro"/>
</dbReference>
<keyword evidence="12" id="KW-1185">Reference proteome</keyword>
<dbReference type="PANTHER" id="PTHR42776:SF4">
    <property type="entry name" value="ACYLAMINO-ACID-RELEASING ENZYME"/>
    <property type="match status" value="1"/>
</dbReference>
<dbReference type="SUPFAM" id="SSF82171">
    <property type="entry name" value="DPP6 N-terminal domain-like"/>
    <property type="match status" value="1"/>
</dbReference>
<dbReference type="InterPro" id="IPR029058">
    <property type="entry name" value="AB_hydrolase_fold"/>
</dbReference>
<dbReference type="OrthoDB" id="43744at2759"/>
<evidence type="ECO:0000256" key="1">
    <source>
        <dbReference type="ARBA" id="ARBA00000721"/>
    </source>
</evidence>
<comment type="catalytic activity">
    <reaction evidence="1">
        <text>Cleavage of an N-acetyl or N-formyl amino acid from the N-terminus of a polypeptide.</text>
        <dbReference type="EC" id="3.4.19.1"/>
    </reaction>
</comment>
<comment type="subcellular location">
    <subcellularLocation>
        <location evidence="2">Cytoplasm</location>
    </subcellularLocation>
</comment>
<dbReference type="InterPro" id="IPR045550">
    <property type="entry name" value="AARE_N"/>
</dbReference>
<dbReference type="SUPFAM" id="SSF53474">
    <property type="entry name" value="alpha/beta-Hydrolases"/>
    <property type="match status" value="1"/>
</dbReference>
<sequence>MEVSKDVTSTHGPFCTEEHLLSLSFSPSEDTFLYSAEAHDPATNPVGEDIDQYERFQYTPTFGEGFSGKKRPTLYVLRWPSTAAGLVTHESVTLTSLAASSPKVLFAQAVLAADNRVFATGYEYMDSGRLLGPIWCCNRPAAVWELRLPDVNAETAQELTVVSRLSPDNRSARSAHVSPDGSFVIWLSNPVGGAHSSCATMHAMELRSGDQRLVVDTIWEPRDSDGFPGLYEPVLPSHTFISIKNTTYIVSSSHWGSRTTLLLISVAEVKELTPADSSLFSWTLLGTDSRNRIICARSAPSVPDEVVLGEIGDDLSVSWQVLSRPTLKAEVQKQLSTLDALIVAVPNRSPVETVLLRKKLAPASTPCICMPHGGPHGTTTTAFSPASAALALAGYTCALVNYTGSLGFGETYIRKLLGQCGTLDVQDCIGSVNHLIAEGISERGHGKQFVYGGSHGGFLAAHLIGQYPDTFTAASMRNPVISCGEISTTDIPDWYFFEFGLQYDSRTIMTPDKYAALFAASPISHVDKVKAKVLLLMGLVDLRVAPTNAIGYYHALKGRGKVVEMLAFPKDSHPLDGVETARICWESTRDWFDLARE</sequence>
<reference evidence="11 12" key="1">
    <citation type="journal article" date="2016" name="Mol. Biol. Evol.">
        <title>Comparative Genomics of Early-Diverging Mushroom-Forming Fungi Provides Insights into the Origins of Lignocellulose Decay Capabilities.</title>
        <authorList>
            <person name="Nagy L.G."/>
            <person name="Riley R."/>
            <person name="Tritt A."/>
            <person name="Adam C."/>
            <person name="Daum C."/>
            <person name="Floudas D."/>
            <person name="Sun H."/>
            <person name="Yadav J.S."/>
            <person name="Pangilinan J."/>
            <person name="Larsson K.H."/>
            <person name="Matsuura K."/>
            <person name="Barry K."/>
            <person name="Labutti K."/>
            <person name="Kuo R."/>
            <person name="Ohm R.A."/>
            <person name="Bhattacharya S.S."/>
            <person name="Shirouzu T."/>
            <person name="Yoshinaga Y."/>
            <person name="Martin F.M."/>
            <person name="Grigoriev I.V."/>
            <person name="Hibbett D.S."/>
        </authorList>
    </citation>
    <scope>NUCLEOTIDE SEQUENCE [LARGE SCALE GENOMIC DNA]</scope>
    <source>
        <strain evidence="11 12">CBS 109695</strain>
    </source>
</reference>
<dbReference type="Gene3D" id="3.40.50.1820">
    <property type="entry name" value="alpha/beta hydrolase"/>
    <property type="match status" value="1"/>
</dbReference>
<evidence type="ECO:0000256" key="3">
    <source>
        <dbReference type="ARBA" id="ARBA00010040"/>
    </source>
</evidence>
<evidence type="ECO:0000256" key="6">
    <source>
        <dbReference type="ARBA" id="ARBA00022490"/>
    </source>
</evidence>
<dbReference type="EMBL" id="KV417492">
    <property type="protein sequence ID" value="KZP30766.1"/>
    <property type="molecule type" value="Genomic_DNA"/>
</dbReference>
<protein>
    <recommendedName>
        <fullName evidence="5">acylaminoacyl-peptidase</fullName>
        <ecNumber evidence="5">3.4.19.1</ecNumber>
    </recommendedName>
    <alternativeName>
        <fullName evidence="8">Dipeptidyl-peptidase V</fullName>
    </alternativeName>
</protein>
<evidence type="ECO:0000313" key="11">
    <source>
        <dbReference type="EMBL" id="KZP30766.1"/>
    </source>
</evidence>
<proteinExistence type="inferred from homology"/>
<dbReference type="STRING" id="436010.A0A166TM49"/>
<evidence type="ECO:0000256" key="4">
    <source>
        <dbReference type="ARBA" id="ARBA00011881"/>
    </source>
</evidence>
<organism evidence="11 12">
    <name type="scientific">Athelia psychrophila</name>
    <dbReference type="NCBI Taxonomy" id="1759441"/>
    <lineage>
        <taxon>Eukaryota</taxon>
        <taxon>Fungi</taxon>
        <taxon>Dikarya</taxon>
        <taxon>Basidiomycota</taxon>
        <taxon>Agaricomycotina</taxon>
        <taxon>Agaricomycetes</taxon>
        <taxon>Agaricomycetidae</taxon>
        <taxon>Atheliales</taxon>
        <taxon>Atheliaceae</taxon>
        <taxon>Athelia</taxon>
    </lineage>
</organism>
<feature type="domain" description="Acylamino-acid-releasing enzyme N-terminal" evidence="10">
    <location>
        <begin position="57"/>
        <end position="327"/>
    </location>
</feature>
<dbReference type="AlphaFoldDB" id="A0A166TM49"/>
<dbReference type="Pfam" id="PF19283">
    <property type="entry name" value="APEH_N"/>
    <property type="match status" value="1"/>
</dbReference>
<comment type="similarity">
    <text evidence="3">Belongs to the peptidase S9C family.</text>
</comment>
<evidence type="ECO:0000259" key="9">
    <source>
        <dbReference type="Pfam" id="PF00326"/>
    </source>
</evidence>
<evidence type="ECO:0000256" key="2">
    <source>
        <dbReference type="ARBA" id="ARBA00004496"/>
    </source>
</evidence>
<dbReference type="PANTHER" id="PTHR42776">
    <property type="entry name" value="SERINE PEPTIDASE S9 FAMILY MEMBER"/>
    <property type="match status" value="1"/>
</dbReference>
<gene>
    <name evidence="11" type="ORF">FIBSPDRAFT_814548</name>
</gene>
<evidence type="ECO:0000256" key="5">
    <source>
        <dbReference type="ARBA" id="ARBA00012917"/>
    </source>
</evidence>
<dbReference type="EC" id="3.4.19.1" evidence="5"/>
<dbReference type="Proteomes" id="UP000076532">
    <property type="component" value="Unassembled WGS sequence"/>
</dbReference>
<evidence type="ECO:0000256" key="8">
    <source>
        <dbReference type="ARBA" id="ARBA00032829"/>
    </source>
</evidence>
<evidence type="ECO:0000256" key="7">
    <source>
        <dbReference type="ARBA" id="ARBA00022801"/>
    </source>
</evidence>
<evidence type="ECO:0000259" key="10">
    <source>
        <dbReference type="Pfam" id="PF19283"/>
    </source>
</evidence>
<name>A0A166TM49_9AGAM</name>